<feature type="transmembrane region" description="Helical" evidence="9">
    <location>
        <begin position="967"/>
        <end position="988"/>
    </location>
</feature>
<reference evidence="11" key="1">
    <citation type="journal article" date="2010" name="Science">
        <title>The genome of the Western clawed frog Xenopus tropicalis.</title>
        <authorList>
            <person name="Hellsten U."/>
            <person name="Harland R.M."/>
            <person name="Gilchrist M.J."/>
            <person name="Hendrix D."/>
            <person name="Jurka J."/>
            <person name="Kapitonov V."/>
            <person name="Ovcharenko I."/>
            <person name="Putnam N.H."/>
            <person name="Shu S."/>
            <person name="Taher L."/>
            <person name="Blitz I.L."/>
            <person name="Blumberg B."/>
            <person name="Dichmann D.S."/>
            <person name="Dubchak I."/>
            <person name="Amaya E."/>
            <person name="Detter J.C."/>
            <person name="Fletcher R."/>
            <person name="Gerhard D.S."/>
            <person name="Goodstein D."/>
            <person name="Graves T."/>
            <person name="Grigoriev I.V."/>
            <person name="Grimwood J."/>
            <person name="Kawashima T."/>
            <person name="Lindquist E."/>
            <person name="Lucas S.M."/>
            <person name="Mead P.E."/>
            <person name="Mitros T."/>
            <person name="Ogino H."/>
            <person name="Ohta Y."/>
            <person name="Poliakov A.V."/>
            <person name="Pollet N."/>
            <person name="Robert J."/>
            <person name="Salamov A."/>
            <person name="Sater A.K."/>
            <person name="Schmutz J."/>
            <person name="Terry A."/>
            <person name="Vize P.D."/>
            <person name="Warren W.C."/>
            <person name="Wells D."/>
            <person name="Wills A."/>
            <person name="Wilson R.K."/>
            <person name="Zimmerman L.B."/>
            <person name="Zorn A.M."/>
            <person name="Grainger R."/>
            <person name="Grammer T."/>
            <person name="Khokha M.K."/>
            <person name="Richardson P.M."/>
            <person name="Rokhsar D.S."/>
        </authorList>
    </citation>
    <scope>NUCLEOTIDE SEQUENCE [LARGE SCALE GENOMIC DNA]</scope>
    <source>
        <strain evidence="11">Nigerian</strain>
    </source>
</reference>
<feature type="transmembrane region" description="Helical" evidence="9">
    <location>
        <begin position="1069"/>
        <end position="1094"/>
    </location>
</feature>
<reference evidence="11" key="2">
    <citation type="submission" date="2020-05" db="UniProtKB">
        <authorList>
            <consortium name="Ensembl"/>
        </authorList>
    </citation>
    <scope>IDENTIFICATION</scope>
</reference>
<dbReference type="PROSITE" id="PS50156">
    <property type="entry name" value="SSD"/>
    <property type="match status" value="1"/>
</dbReference>
<dbReference type="Bgee" id="ENSXETG00000018892">
    <property type="expression patterns" value="Expressed in neurula embryo and 6 other cell types or tissues"/>
</dbReference>
<feature type="domain" description="SSD" evidence="10">
    <location>
        <begin position="390"/>
        <end position="537"/>
    </location>
</feature>
<dbReference type="Gene3D" id="1.20.1640.10">
    <property type="entry name" value="Multidrug efflux transporter AcrB transmembrane domain"/>
    <property type="match status" value="2"/>
</dbReference>
<organism evidence="11">
    <name type="scientific">Xenopus tropicalis</name>
    <name type="common">Western clawed frog</name>
    <name type="synonym">Silurana tropicalis</name>
    <dbReference type="NCBI Taxonomy" id="8364"/>
    <lineage>
        <taxon>Eukaryota</taxon>
        <taxon>Metazoa</taxon>
        <taxon>Chordata</taxon>
        <taxon>Craniata</taxon>
        <taxon>Vertebrata</taxon>
        <taxon>Euteleostomi</taxon>
        <taxon>Amphibia</taxon>
        <taxon>Batrachia</taxon>
        <taxon>Anura</taxon>
        <taxon>Pipoidea</taxon>
        <taxon>Pipidae</taxon>
        <taxon>Xenopodinae</taxon>
        <taxon>Xenopus</taxon>
        <taxon>Silurana</taxon>
    </lineage>
</organism>
<feature type="transmembrane region" description="Helical" evidence="9">
    <location>
        <begin position="1023"/>
        <end position="1049"/>
    </location>
</feature>
<feature type="region of interest" description="Disordered" evidence="8">
    <location>
        <begin position="1"/>
        <end position="28"/>
    </location>
</feature>
<proteinExistence type="inferred from homology"/>
<dbReference type="Ensembl" id="ENSXETT00000088935">
    <property type="protein sequence ID" value="ENSXETP00000073108"/>
    <property type="gene ID" value="ENSXETG00000018892"/>
</dbReference>
<dbReference type="InterPro" id="IPR000731">
    <property type="entry name" value="SSD"/>
</dbReference>
<evidence type="ECO:0000256" key="7">
    <source>
        <dbReference type="ARBA" id="ARBA00023180"/>
    </source>
</evidence>
<feature type="transmembrane region" description="Helical" evidence="9">
    <location>
        <begin position="512"/>
        <end position="537"/>
    </location>
</feature>
<dbReference type="GO" id="GO:0016020">
    <property type="term" value="C:membrane"/>
    <property type="evidence" value="ECO:0007669"/>
    <property type="project" value="UniProtKB-SubCell"/>
</dbReference>
<evidence type="ECO:0000256" key="4">
    <source>
        <dbReference type="ARBA" id="ARBA00022989"/>
    </source>
</evidence>
<evidence type="ECO:0000256" key="6">
    <source>
        <dbReference type="ARBA" id="ARBA00023170"/>
    </source>
</evidence>
<dbReference type="AlphaFoldDB" id="A0A6I8QJG9"/>
<evidence type="ECO:0000259" key="10">
    <source>
        <dbReference type="PROSITE" id="PS50156"/>
    </source>
</evidence>
<evidence type="ECO:0000256" key="5">
    <source>
        <dbReference type="ARBA" id="ARBA00023136"/>
    </source>
</evidence>
<feature type="transmembrane region" description="Helical" evidence="9">
    <location>
        <begin position="484"/>
        <end position="506"/>
    </location>
</feature>
<name>A0A6I8QJG9_XENTR</name>
<dbReference type="NCBIfam" id="TIGR00918">
    <property type="entry name" value="2A060602"/>
    <property type="match status" value="1"/>
</dbReference>
<dbReference type="InterPro" id="IPR053958">
    <property type="entry name" value="HMGCR/SNAP/NPC1-like_SSD"/>
</dbReference>
<dbReference type="GeneTree" id="ENSGT00940000159901"/>
<comment type="subcellular location">
    <subcellularLocation>
        <location evidence="1">Membrane</location>
        <topology evidence="1">Multi-pass membrane protein</topology>
    </subcellularLocation>
</comment>
<keyword evidence="5 9" id="KW-0472">Membrane</keyword>
<evidence type="ECO:0000256" key="8">
    <source>
        <dbReference type="SAM" id="MobiDB-lite"/>
    </source>
</evidence>
<evidence type="ECO:0000256" key="1">
    <source>
        <dbReference type="ARBA" id="ARBA00004141"/>
    </source>
</evidence>
<dbReference type="Pfam" id="PF12349">
    <property type="entry name" value="Sterol-sensing"/>
    <property type="match status" value="1"/>
</dbReference>
<dbReference type="SUPFAM" id="SSF82866">
    <property type="entry name" value="Multidrug efflux transporter AcrB transmembrane domain"/>
    <property type="match status" value="2"/>
</dbReference>
<dbReference type="InterPro" id="IPR004766">
    <property type="entry name" value="TM_rcpt_patched"/>
</dbReference>
<keyword evidence="6" id="KW-0675">Receptor</keyword>
<sequence length="1118" mass="124404">MASVPPGAGERGFTDLPPGYKTTHTAPSSDLLRRPSYCHAAFALKQIAKGKAVGQKAPLWLRAQFQALLFSLGCSIQRHCGKVLFIGLLVFGALAVGLRVASIETDIERLWVEAGSRVSHELRYTKEKLGEESVYTSQMLIQTPKREGENILTQEALLLHLRAALAASKVQVSMYGKSWDLNKICYKSGVPIIENGMIERMIEKLFPCVIITPLDCFWEGSQLQGGSAYLPGRADIQWTNLDPIQLMEELGQFTSLDGFKEMLDKAEVGQAYMERPCLDPTDSDCPESSPNKKTKKNPDIVSTLRRGCYGFSKKFMYWQKELILGGMLKGPDGELKSAEALQTMYLLMSPGQLYEHFKDDYEIHDINWNEEKAAAILESWQRKFVELMKVLAYACVTMLRWDCSKSQGAVGLAGVLLVALSVASGLGLCSLLGISFNAATTQVLPFLALGIGVDDMFLLAHAFTETSLSTPFKERTGECLRRTGTSVALTSINNMIAFFMAALVPIPALRAFSLQAAVVVVFNFAMVLLIFPAILSLDLHRREDQRLDILCCFYSPCSSRVIQIQPQEFSDANDNHTYHPSSYGNPTITTSTQITTTVQAFTQCDPSGHHIVTILPPTSQISTSPSVIVPTMDPLGSQVFSPSSSTRDLLAQLDESKEKRECVPLPFLKWSLSDFAREKYAPVLLKAETKGIVVALFMALLGLGLYGTTMVHDGLYLTDIVPRETKEYNFISAQFKYFSFYNMFIVTKDGFDYPKAQESLYDLHEAFGSVKYVVREEGRDLPKMWLHYFQDWLRGLQTAFDKDWELGHITEDSYRNGTEDSVLAFKLLIQTGNKKEPFNFNQLTSRRLVDEKGLIPQDAFYIYLTVWVSNDPLGYAASQANFYPQPPEWIHDRYDTTGENLRIPAAEPIEFAQFPFYLNGLRQTSDFIEAIESVRSVCEEFVKQGVQSYPSGYPFLFWEQYIGLRHWFLLAISIVLACTFLVCAILLLNPWTAGIIVFILAMMTVELFGIMGLIGIKLSAIPVVILIASVGIGVEFTVHVALGFLTAIGDRNQRSVLALEHMFAPVLDGAISTLLGVLMLAGSEFDFILSMILIHSLALGPVNPSISGAEASILGWAR</sequence>
<keyword evidence="3 9" id="KW-0812">Transmembrane</keyword>
<accession>A0A6I8QJG9</accession>
<keyword evidence="7" id="KW-0325">Glycoprotein</keyword>
<dbReference type="FunFam" id="1.20.1640.10:FF:000007">
    <property type="entry name" value="Protein patched homolog 1"/>
    <property type="match status" value="1"/>
</dbReference>
<feature type="transmembrane region" description="Helical" evidence="9">
    <location>
        <begin position="994"/>
        <end position="1016"/>
    </location>
</feature>
<keyword evidence="4 9" id="KW-1133">Transmembrane helix</keyword>
<feature type="transmembrane region" description="Helical" evidence="9">
    <location>
        <begin position="408"/>
        <end position="436"/>
    </location>
</feature>
<gene>
    <name evidence="11" type="primary">ptch2</name>
</gene>
<dbReference type="Xenbase" id="XB-GENE-1033868">
    <property type="gene designation" value="ptch2"/>
</dbReference>
<evidence type="ECO:0000256" key="2">
    <source>
        <dbReference type="ARBA" id="ARBA00005585"/>
    </source>
</evidence>
<dbReference type="GO" id="GO:0008158">
    <property type="term" value="F:hedgehog receptor activity"/>
    <property type="evidence" value="ECO:0007669"/>
    <property type="project" value="InterPro"/>
</dbReference>
<evidence type="ECO:0000256" key="9">
    <source>
        <dbReference type="SAM" id="Phobius"/>
    </source>
</evidence>
<dbReference type="PANTHER" id="PTHR46022">
    <property type="entry name" value="PROTEIN PATCHED"/>
    <property type="match status" value="1"/>
</dbReference>
<evidence type="ECO:0000313" key="11">
    <source>
        <dbReference type="Ensembl" id="ENSXETP00000073108"/>
    </source>
</evidence>
<protein>
    <submittedName>
        <fullName evidence="11">Patched 2</fullName>
    </submittedName>
</protein>
<evidence type="ECO:0000256" key="3">
    <source>
        <dbReference type="ARBA" id="ARBA00022692"/>
    </source>
</evidence>
<dbReference type="PANTHER" id="PTHR46022:SF3">
    <property type="entry name" value="PROTEIN PATCHED HOMOLOG 2"/>
    <property type="match status" value="1"/>
</dbReference>
<comment type="similarity">
    <text evidence="2">Belongs to the patched family.</text>
</comment>